<evidence type="ECO:0000313" key="3">
    <source>
        <dbReference type="EMBL" id="KFE61949.1"/>
    </source>
</evidence>
<evidence type="ECO:0000256" key="2">
    <source>
        <dbReference type="SAM" id="Phobius"/>
    </source>
</evidence>
<evidence type="ECO:0000313" key="4">
    <source>
        <dbReference type="Proteomes" id="UP000028725"/>
    </source>
</evidence>
<dbReference type="EMBL" id="JMCB01000024">
    <property type="protein sequence ID" value="KFE61949.1"/>
    <property type="molecule type" value="Genomic_DNA"/>
</dbReference>
<organism evidence="3 4">
    <name type="scientific">Hyalangium minutum</name>
    <dbReference type="NCBI Taxonomy" id="394096"/>
    <lineage>
        <taxon>Bacteria</taxon>
        <taxon>Pseudomonadati</taxon>
        <taxon>Myxococcota</taxon>
        <taxon>Myxococcia</taxon>
        <taxon>Myxococcales</taxon>
        <taxon>Cystobacterineae</taxon>
        <taxon>Archangiaceae</taxon>
        <taxon>Hyalangium</taxon>
    </lineage>
</organism>
<proteinExistence type="predicted"/>
<keyword evidence="2" id="KW-0472">Membrane</keyword>
<feature type="transmembrane region" description="Helical" evidence="2">
    <location>
        <begin position="52"/>
        <end position="69"/>
    </location>
</feature>
<accession>A0A085W2N6</accession>
<keyword evidence="4" id="KW-1185">Reference proteome</keyword>
<keyword evidence="2" id="KW-0812">Transmembrane</keyword>
<dbReference type="RefSeq" id="WP_044198178.1">
    <property type="nucleotide sequence ID" value="NZ_JMCB01000024.1"/>
</dbReference>
<evidence type="ECO:0000256" key="1">
    <source>
        <dbReference type="SAM" id="MobiDB-lite"/>
    </source>
</evidence>
<dbReference type="AlphaFoldDB" id="A0A085W2N6"/>
<keyword evidence="2" id="KW-1133">Transmembrane helix</keyword>
<evidence type="ECO:0008006" key="5">
    <source>
        <dbReference type="Google" id="ProtNLM"/>
    </source>
</evidence>
<reference evidence="3 4" key="1">
    <citation type="submission" date="2014-04" db="EMBL/GenBank/DDBJ databases">
        <title>Genome assembly of Hyalangium minutum DSM 14724.</title>
        <authorList>
            <person name="Sharma G."/>
            <person name="Subramanian S."/>
        </authorList>
    </citation>
    <scope>NUCLEOTIDE SEQUENCE [LARGE SCALE GENOMIC DNA]</scope>
    <source>
        <strain evidence="3 4">DSM 14724</strain>
    </source>
</reference>
<feature type="region of interest" description="Disordered" evidence="1">
    <location>
        <begin position="204"/>
        <end position="245"/>
    </location>
</feature>
<name>A0A085W2N6_9BACT</name>
<protein>
    <recommendedName>
        <fullName evidence="5">DUF3618 domain-containing protein</fullName>
    </recommendedName>
</protein>
<feature type="transmembrane region" description="Helical" evidence="2">
    <location>
        <begin position="143"/>
        <end position="164"/>
    </location>
</feature>
<dbReference type="STRING" id="394096.DB31_4392"/>
<sequence length="245" mass="25943">MSELADELAHHARPEHMKELAAGKVGEWKERAKEAVMHRTQEVKDKVDTPRGWSLLGALIGAGVGGILMKKAFAMREERPIGVHGGTPAAGVSGDISAMGGDMPIGTITHTDVNLKERASDVVQTVKGRTSDWFDRAVENQPLMLALGTMALGVLASLIIPVSFRERQLIEPAKRKAQEGLASMGMGSSGTGSSYQGDIGAMRSSTLGAMDRSEDLMGAERPGLDGSGSRIPPPPPLDDVSTKIH</sequence>
<dbReference type="OrthoDB" id="5523915at2"/>
<dbReference type="Proteomes" id="UP000028725">
    <property type="component" value="Unassembled WGS sequence"/>
</dbReference>
<gene>
    <name evidence="3" type="ORF">DB31_4392</name>
</gene>
<comment type="caution">
    <text evidence="3">The sequence shown here is derived from an EMBL/GenBank/DDBJ whole genome shotgun (WGS) entry which is preliminary data.</text>
</comment>